<feature type="domain" description="Condensin-2 complex subunit H2 C-terminal" evidence="6">
    <location>
        <begin position="489"/>
        <end position="618"/>
    </location>
</feature>
<evidence type="ECO:0000259" key="5">
    <source>
        <dbReference type="Pfam" id="PF06278"/>
    </source>
</evidence>
<feature type="domain" description="Condensin II complex subunit H2 N-terminal" evidence="5">
    <location>
        <begin position="20"/>
        <end position="122"/>
    </location>
</feature>
<gene>
    <name evidence="7" type="ORF">GHT06_022389</name>
</gene>
<dbReference type="GO" id="GO:0000796">
    <property type="term" value="C:condensin complex"/>
    <property type="evidence" value="ECO:0007669"/>
    <property type="project" value="TreeGrafter"/>
</dbReference>
<dbReference type="InterPro" id="IPR031739">
    <property type="entry name" value="Ncaph2"/>
</dbReference>
<feature type="compositionally biased region" description="Polar residues" evidence="4">
    <location>
        <begin position="107"/>
        <end position="117"/>
    </location>
</feature>
<sequence>MSQANLSGSSVEEDDVFSSQFAALLKPIRELTKQGFWELNIADKLEEYVQYIQDLRIEVNVNGEQMKLDFAKAAMVVQNSTQIYSKKVEQLWLLLQEVIDFLSSNGNINENDENQTPGAKHKKNSRRRHHKGDIDLLTESAPLKFRKFGSKLKKRGSKDIKKLQILPYEILQLEDVIGSSNPIKIKLYTLSNEHLGYPSDLRSNFPFDPYNMFLKIHHAYGIISHSEARGENQGEHCDTNLLQDEPASAAAPTTTDEMELEDQVPNLDDWQNDTDPVSGSEIILPAIEEHENSTGINEKVVDRMRLRDRIPAPVPSKNREVIDPWSGLEPYFDGDAVAKPCGLPIRCKVPLSLRKRKEVGKEPKYEEPLVDIDEFLGKCHMLKKPVLKCCQPDPEFWEDYVYFTKTTGTTIKKQQRIRPEKGNIPEEMGELHRDDLINNDDQDNDGADGEDRCNDSGALDFSSDSFHAEDPVGSASPASPAKEMDESKQFFELVQQFMAEYTASAKEFVTSTESTRRVQAWHEMIQPRLQEAESRRDFDIHLYGSRIIEEFGSKAAIGSQCSFTKIVRDQPKNEVARYFLATLQLANAYNVEIQLQDALSLDGVELKLLSRERHHEHMDGFV</sequence>
<accession>A0AAD5KIB9</accession>
<protein>
    <recommendedName>
        <fullName evidence="9">Condensin-2 complex subunit H2</fullName>
    </recommendedName>
</protein>
<name>A0AAD5KIB9_9CRUS</name>
<dbReference type="GO" id="GO:0005634">
    <property type="term" value="C:nucleus"/>
    <property type="evidence" value="ECO:0007669"/>
    <property type="project" value="UniProtKB-SubCell"/>
</dbReference>
<feature type="compositionally biased region" description="Basic residues" evidence="4">
    <location>
        <begin position="119"/>
        <end position="131"/>
    </location>
</feature>
<dbReference type="Proteomes" id="UP000820818">
    <property type="component" value="Linkage Group LG10"/>
</dbReference>
<evidence type="ECO:0000313" key="7">
    <source>
        <dbReference type="EMBL" id="KAI9552052.1"/>
    </source>
</evidence>
<reference evidence="7 8" key="1">
    <citation type="submission" date="2022-05" db="EMBL/GenBank/DDBJ databases">
        <title>A multi-omics perspective on studying reproductive biology in Daphnia sinensis.</title>
        <authorList>
            <person name="Jia J."/>
        </authorList>
    </citation>
    <scope>NUCLEOTIDE SEQUENCE [LARGE SCALE GENOMIC DNA]</scope>
    <source>
        <strain evidence="7 8">WSL</strain>
    </source>
</reference>
<evidence type="ECO:0000256" key="4">
    <source>
        <dbReference type="SAM" id="MobiDB-lite"/>
    </source>
</evidence>
<evidence type="ECO:0008006" key="9">
    <source>
        <dbReference type="Google" id="ProtNLM"/>
    </source>
</evidence>
<feature type="region of interest" description="Disordered" evidence="4">
    <location>
        <begin position="412"/>
        <end position="484"/>
    </location>
</feature>
<comment type="caution">
    <text evidence="7">The sequence shown here is derived from an EMBL/GenBank/DDBJ whole genome shotgun (WGS) entry which is preliminary data.</text>
</comment>
<evidence type="ECO:0000313" key="8">
    <source>
        <dbReference type="Proteomes" id="UP000820818"/>
    </source>
</evidence>
<organism evidence="7 8">
    <name type="scientific">Daphnia sinensis</name>
    <dbReference type="NCBI Taxonomy" id="1820382"/>
    <lineage>
        <taxon>Eukaryota</taxon>
        <taxon>Metazoa</taxon>
        <taxon>Ecdysozoa</taxon>
        <taxon>Arthropoda</taxon>
        <taxon>Crustacea</taxon>
        <taxon>Branchiopoda</taxon>
        <taxon>Diplostraca</taxon>
        <taxon>Cladocera</taxon>
        <taxon>Anomopoda</taxon>
        <taxon>Daphniidae</taxon>
        <taxon>Daphnia</taxon>
        <taxon>Daphnia similis group</taxon>
    </lineage>
</organism>
<dbReference type="AlphaFoldDB" id="A0AAD5KIB9"/>
<dbReference type="EMBL" id="WJBH02000010">
    <property type="protein sequence ID" value="KAI9552052.1"/>
    <property type="molecule type" value="Genomic_DNA"/>
</dbReference>
<dbReference type="PANTHER" id="PTHR14324">
    <property type="entry name" value="CONDENSIN-2 COMPLEX SUBUNIT H2"/>
    <property type="match status" value="1"/>
</dbReference>
<dbReference type="GO" id="GO:0010032">
    <property type="term" value="P:meiotic chromosome condensation"/>
    <property type="evidence" value="ECO:0007669"/>
    <property type="project" value="TreeGrafter"/>
</dbReference>
<keyword evidence="3" id="KW-0539">Nucleus</keyword>
<evidence type="ECO:0000256" key="3">
    <source>
        <dbReference type="ARBA" id="ARBA00023242"/>
    </source>
</evidence>
<feature type="compositionally biased region" description="Acidic residues" evidence="4">
    <location>
        <begin position="437"/>
        <end position="448"/>
    </location>
</feature>
<evidence type="ECO:0000256" key="2">
    <source>
        <dbReference type="ARBA" id="ARBA00007844"/>
    </source>
</evidence>
<keyword evidence="8" id="KW-1185">Reference proteome</keyword>
<evidence type="ECO:0000259" key="6">
    <source>
        <dbReference type="Pfam" id="PF16858"/>
    </source>
</evidence>
<feature type="compositionally biased region" description="Basic and acidic residues" evidence="4">
    <location>
        <begin position="417"/>
        <end position="436"/>
    </location>
</feature>
<comment type="similarity">
    <text evidence="2">Belongs to the CND2 H2 (condensin-2 subunit 2) family.</text>
</comment>
<dbReference type="PANTHER" id="PTHR14324:SF3">
    <property type="entry name" value="CONDENSIN-2 COMPLEX SUBUNIT H2"/>
    <property type="match status" value="1"/>
</dbReference>
<evidence type="ECO:0000256" key="1">
    <source>
        <dbReference type="ARBA" id="ARBA00004123"/>
    </source>
</evidence>
<comment type="subcellular location">
    <subcellularLocation>
        <location evidence="1">Nucleus</location>
    </subcellularLocation>
</comment>
<feature type="region of interest" description="Disordered" evidence="4">
    <location>
        <begin position="107"/>
        <end position="133"/>
    </location>
</feature>
<proteinExistence type="inferred from homology"/>
<dbReference type="InterPro" id="IPR009378">
    <property type="entry name" value="H2_N"/>
</dbReference>
<dbReference type="Pfam" id="PF16858">
    <property type="entry name" value="CNDH2_C"/>
    <property type="match status" value="1"/>
</dbReference>
<dbReference type="InterPro" id="IPR031737">
    <property type="entry name" value="CNDH2_C"/>
</dbReference>
<dbReference type="Pfam" id="PF06278">
    <property type="entry name" value="CNDH2_N"/>
    <property type="match status" value="1"/>
</dbReference>
<dbReference type="GO" id="GO:0003682">
    <property type="term" value="F:chromatin binding"/>
    <property type="evidence" value="ECO:0007669"/>
    <property type="project" value="TreeGrafter"/>
</dbReference>
<dbReference type="GO" id="GO:0051306">
    <property type="term" value="P:mitotic sister chromatid separation"/>
    <property type="evidence" value="ECO:0007669"/>
    <property type="project" value="TreeGrafter"/>
</dbReference>